<name>A0ABT6Q2I3_9PROT</name>
<accession>A0ABT6Q2I3</accession>
<evidence type="ECO:0000313" key="2">
    <source>
        <dbReference type="EMBL" id="MDI2091333.1"/>
    </source>
</evidence>
<dbReference type="EMBL" id="JASBAO010000001">
    <property type="protein sequence ID" value="MDI2091333.1"/>
    <property type="molecule type" value="Genomic_DNA"/>
</dbReference>
<keyword evidence="1" id="KW-0812">Transmembrane</keyword>
<evidence type="ECO:0000256" key="1">
    <source>
        <dbReference type="SAM" id="Phobius"/>
    </source>
</evidence>
<evidence type="ECO:0000313" key="3">
    <source>
        <dbReference type="Proteomes" id="UP001431634"/>
    </source>
</evidence>
<comment type="caution">
    <text evidence="2">The sequence shown here is derived from an EMBL/GenBank/DDBJ whole genome shotgun (WGS) entry which is preliminary data.</text>
</comment>
<reference evidence="2" key="1">
    <citation type="submission" date="2023-05" db="EMBL/GenBank/DDBJ databases">
        <title>Whole genome sequence of Commensalibacter sp.</title>
        <authorList>
            <person name="Charoenyingcharoen P."/>
            <person name="Yukphan P."/>
        </authorList>
    </citation>
    <scope>NUCLEOTIDE SEQUENCE</scope>
    <source>
        <strain evidence="2">TBRC 16381</strain>
    </source>
</reference>
<protein>
    <submittedName>
        <fullName evidence="2">Uncharacterized protein</fullName>
    </submittedName>
</protein>
<feature type="transmembrane region" description="Helical" evidence="1">
    <location>
        <begin position="20"/>
        <end position="41"/>
    </location>
</feature>
<organism evidence="2 3">
    <name type="scientific">Commensalibacter oyaizuii</name>
    <dbReference type="NCBI Taxonomy" id="3043873"/>
    <lineage>
        <taxon>Bacteria</taxon>
        <taxon>Pseudomonadati</taxon>
        <taxon>Pseudomonadota</taxon>
        <taxon>Alphaproteobacteria</taxon>
        <taxon>Acetobacterales</taxon>
        <taxon>Acetobacteraceae</taxon>
    </lineage>
</organism>
<keyword evidence="3" id="KW-1185">Reference proteome</keyword>
<dbReference type="RefSeq" id="WP_281448429.1">
    <property type="nucleotide sequence ID" value="NZ_JASBAO010000001.1"/>
</dbReference>
<gene>
    <name evidence="2" type="ORF">QJV27_08115</name>
</gene>
<keyword evidence="1" id="KW-1133">Transmembrane helix</keyword>
<proteinExistence type="predicted"/>
<dbReference type="Proteomes" id="UP001431634">
    <property type="component" value="Unassembled WGS sequence"/>
</dbReference>
<sequence length="47" mass="4728">MEYGAGAVGMYAGGFVGGVLLGPFGAYGGAVIGSFLSIYLMDSYVKL</sequence>
<keyword evidence="1" id="KW-0472">Membrane</keyword>